<keyword evidence="4" id="KW-1185">Reference proteome</keyword>
<dbReference type="PROSITE" id="PS51257">
    <property type="entry name" value="PROKAR_LIPOPROTEIN"/>
    <property type="match status" value="1"/>
</dbReference>
<feature type="region of interest" description="Disordered" evidence="1">
    <location>
        <begin position="25"/>
        <end position="47"/>
    </location>
</feature>
<feature type="chain" id="PRO_5046348671" evidence="2">
    <location>
        <begin position="25"/>
        <end position="505"/>
    </location>
</feature>
<keyword evidence="2" id="KW-0732">Signal</keyword>
<evidence type="ECO:0000313" key="4">
    <source>
        <dbReference type="Proteomes" id="UP001165366"/>
    </source>
</evidence>
<dbReference type="RefSeq" id="WP_237853128.1">
    <property type="nucleotide sequence ID" value="NZ_JAKLWS010000006.1"/>
</dbReference>
<dbReference type="PANTHER" id="PTHR41339:SF1">
    <property type="entry name" value="SECRETED PROTEIN"/>
    <property type="match status" value="1"/>
</dbReference>
<reference evidence="3" key="2">
    <citation type="submission" date="2024-05" db="EMBL/GenBank/DDBJ databases">
        <title>Rhodohalobacter halophilus gen. nov., sp. nov., a moderately halophilic member of the family Balneolaceae.</title>
        <authorList>
            <person name="Xia J."/>
        </authorList>
    </citation>
    <scope>NUCLEOTIDE SEQUENCE</scope>
    <source>
        <strain evidence="3">WB101</strain>
    </source>
</reference>
<dbReference type="Proteomes" id="UP001165366">
    <property type="component" value="Unassembled WGS sequence"/>
</dbReference>
<feature type="compositionally biased region" description="Polar residues" evidence="1">
    <location>
        <begin position="30"/>
        <end position="47"/>
    </location>
</feature>
<gene>
    <name evidence="3" type="ORF">L6773_06885</name>
</gene>
<protein>
    <submittedName>
        <fullName evidence="3">Uncharacterized protein</fullName>
    </submittedName>
</protein>
<evidence type="ECO:0000313" key="3">
    <source>
        <dbReference type="EMBL" id="MCG2588286.1"/>
    </source>
</evidence>
<evidence type="ECO:0000256" key="1">
    <source>
        <dbReference type="SAM" id="MobiDB-lite"/>
    </source>
</evidence>
<dbReference type="Gene3D" id="2.60.40.10">
    <property type="entry name" value="Immunoglobulins"/>
    <property type="match status" value="1"/>
</dbReference>
<organism evidence="3 4">
    <name type="scientific">Rhodohalobacter sulfatireducens</name>
    <dbReference type="NCBI Taxonomy" id="2911366"/>
    <lineage>
        <taxon>Bacteria</taxon>
        <taxon>Pseudomonadati</taxon>
        <taxon>Balneolota</taxon>
        <taxon>Balneolia</taxon>
        <taxon>Balneolales</taxon>
        <taxon>Balneolaceae</taxon>
        <taxon>Rhodohalobacter</taxon>
    </lineage>
</organism>
<evidence type="ECO:0000256" key="2">
    <source>
        <dbReference type="SAM" id="SignalP"/>
    </source>
</evidence>
<feature type="signal peptide" evidence="2">
    <location>
        <begin position="1"/>
        <end position="24"/>
    </location>
</feature>
<reference evidence="3" key="1">
    <citation type="submission" date="2022-01" db="EMBL/GenBank/DDBJ databases">
        <authorList>
            <person name="Wang Y."/>
        </authorList>
    </citation>
    <scope>NUCLEOTIDE SEQUENCE</scope>
    <source>
        <strain evidence="3">WB101</strain>
    </source>
</reference>
<proteinExistence type="predicted"/>
<dbReference type="PANTHER" id="PTHR41339">
    <property type="entry name" value="LIPL48"/>
    <property type="match status" value="1"/>
</dbReference>
<comment type="caution">
    <text evidence="3">The sequence shown here is derived from an EMBL/GenBank/DDBJ whole genome shotgun (WGS) entry which is preliminary data.</text>
</comment>
<sequence length="505" mass="51402">MNFKSILTFTSSVLLALTMLVSCSDDDNGSSDANPPSLTAPESSNNPNLIIGDSADLTFNVNVPGGYASSSVDATNGTASITSEPSVGSTSGNVVVNFTANTPGAATITLTVTDEDGMSDDATTAVSISEEANQVLLNSNITTDTTWETGKVYILGGRIAVEAGATLTIQPGVIVKGEAGTGANASALLVARDATLNANGTADAPIIFTSVADEITPEQVAAGDFTSPNLDPDINGLWGGVIVLGNAPISAAESPAQIEGIPTSDTNGLYGGDDEGDSSGTITYISIRHGGSNIGEGNEINGLTLGGVGTGTTINNVEVVANQDDGIEWFGGNVSIDGIVIWNSGDDGLDTDQDWIGTASNFIIVTPQGGSAFELDGPEGELNRGCHNFVNGVVYAGGEIANLVDFDDNTNAGLTDVYFYGFSDTYMATEEFSPVASFGGDGNCESANWEYTLAEGGAPVDEIFTGVPTEALTEVAANGNSVGPDASNFGWTWAAQSDALESIGL</sequence>
<dbReference type="InterPro" id="IPR013783">
    <property type="entry name" value="Ig-like_fold"/>
</dbReference>
<name>A0ABS9KBS7_9BACT</name>
<accession>A0ABS9KBS7</accession>
<dbReference type="EMBL" id="JAKLWS010000006">
    <property type="protein sequence ID" value="MCG2588286.1"/>
    <property type="molecule type" value="Genomic_DNA"/>
</dbReference>